<dbReference type="SUPFAM" id="SSF53474">
    <property type="entry name" value="alpha/beta-Hydrolases"/>
    <property type="match status" value="1"/>
</dbReference>
<dbReference type="EMBL" id="RQVS01000001">
    <property type="protein sequence ID" value="RRJ88770.1"/>
    <property type="molecule type" value="Genomic_DNA"/>
</dbReference>
<keyword evidence="1" id="KW-1133">Transmembrane helix</keyword>
<keyword evidence="3" id="KW-1185">Reference proteome</keyword>
<dbReference type="Gene3D" id="3.40.50.1820">
    <property type="entry name" value="alpha/beta hydrolase"/>
    <property type="match status" value="1"/>
</dbReference>
<evidence type="ECO:0000313" key="2">
    <source>
        <dbReference type="EMBL" id="RRJ88770.1"/>
    </source>
</evidence>
<sequence>MVLFMPAWLASIRLDSLWLFIAIAVVAILALELALLPKRAHIASAKQDARDSTVPDVSRPRRQLVLVALIAGIVTALLATLAFWLLMDVWNIFRIQVGWRTRIAWSLGLGLAGAGAAVLFQSRRLRPGKRRALGAATLVSAILAVALAINLDAGAVHTVGDLFPKGPVPTFTAQAGATESARPAASSPITEAQWQKPADQPDSGKLYQAQIPATTSGFPARPAYIWLPPAAQTSQPPALPVMVMLAGQPGGPGDLFTAGQFQTILESYAAAHNGLAPIVVVPDQLGTPEVNPLCVDGPAGNSRTYLEQDVPAWILANLPVAHDRTAWTFGGFSQGGTCAYQIGLDQPDRYGSVISIAGELTPSLGNEANTIVQGFGGDTAKYEQAKPTSIMKSHAPYRDVTLFHIVGGNDSWFQNFADQLTSVAKDSGITVVSLTSPGTGHDFRTVSYALEHVLPQVVVRSGMVPA</sequence>
<dbReference type="PANTHER" id="PTHR48098:SF1">
    <property type="entry name" value="DIACYLGLYCEROL ACYLTRANSFERASE_MYCOLYLTRANSFERASE AG85A"/>
    <property type="match status" value="1"/>
</dbReference>
<dbReference type="InterPro" id="IPR050583">
    <property type="entry name" value="Mycobacterial_A85_antigen"/>
</dbReference>
<dbReference type="Proteomes" id="UP000274391">
    <property type="component" value="Unassembled WGS sequence"/>
</dbReference>
<dbReference type="OrthoDB" id="3723842at2"/>
<organism evidence="2 3">
    <name type="scientific">Gulosibacter macacae</name>
    <dbReference type="NCBI Taxonomy" id="2488791"/>
    <lineage>
        <taxon>Bacteria</taxon>
        <taxon>Bacillati</taxon>
        <taxon>Actinomycetota</taxon>
        <taxon>Actinomycetes</taxon>
        <taxon>Micrococcales</taxon>
        <taxon>Microbacteriaceae</taxon>
        <taxon>Gulosibacter</taxon>
    </lineage>
</organism>
<reference evidence="2 3" key="1">
    <citation type="submission" date="2018-11" db="EMBL/GenBank/DDBJ databases">
        <title>YIM 102482-1 draft genome.</title>
        <authorList>
            <person name="Li G."/>
            <person name="Jiang Y."/>
        </authorList>
    </citation>
    <scope>NUCLEOTIDE SEQUENCE [LARGE SCALE GENOMIC DNA]</scope>
    <source>
        <strain evidence="2 3">YIM 102482-1</strain>
    </source>
</reference>
<dbReference type="InterPro" id="IPR029058">
    <property type="entry name" value="AB_hydrolase_fold"/>
</dbReference>
<feature type="transmembrane region" description="Helical" evidence="1">
    <location>
        <begin position="16"/>
        <end position="36"/>
    </location>
</feature>
<dbReference type="Pfam" id="PF00756">
    <property type="entry name" value="Esterase"/>
    <property type="match status" value="1"/>
</dbReference>
<evidence type="ECO:0000313" key="3">
    <source>
        <dbReference type="Proteomes" id="UP000274391"/>
    </source>
</evidence>
<accession>A0A3P3W1C4</accession>
<comment type="caution">
    <text evidence="2">The sequence shown here is derived from an EMBL/GenBank/DDBJ whole genome shotgun (WGS) entry which is preliminary data.</text>
</comment>
<dbReference type="InterPro" id="IPR000801">
    <property type="entry name" value="Esterase-like"/>
</dbReference>
<proteinExistence type="predicted"/>
<feature type="transmembrane region" description="Helical" evidence="1">
    <location>
        <begin position="132"/>
        <end position="151"/>
    </location>
</feature>
<dbReference type="PANTHER" id="PTHR48098">
    <property type="entry name" value="ENTEROCHELIN ESTERASE-RELATED"/>
    <property type="match status" value="1"/>
</dbReference>
<name>A0A3P3W1C4_9MICO</name>
<dbReference type="AlphaFoldDB" id="A0A3P3W1C4"/>
<keyword evidence="1" id="KW-0472">Membrane</keyword>
<evidence type="ECO:0000256" key="1">
    <source>
        <dbReference type="SAM" id="Phobius"/>
    </source>
</evidence>
<protein>
    <recommendedName>
        <fullName evidence="4">Esterase</fullName>
    </recommendedName>
</protein>
<dbReference type="GO" id="GO:0016747">
    <property type="term" value="F:acyltransferase activity, transferring groups other than amino-acyl groups"/>
    <property type="evidence" value="ECO:0007669"/>
    <property type="project" value="TreeGrafter"/>
</dbReference>
<keyword evidence="1" id="KW-0812">Transmembrane</keyword>
<evidence type="ECO:0008006" key="4">
    <source>
        <dbReference type="Google" id="ProtNLM"/>
    </source>
</evidence>
<feature type="transmembrane region" description="Helical" evidence="1">
    <location>
        <begin position="99"/>
        <end position="120"/>
    </location>
</feature>
<gene>
    <name evidence="2" type="ORF">EG850_01110</name>
</gene>
<feature type="transmembrane region" description="Helical" evidence="1">
    <location>
        <begin position="64"/>
        <end position="87"/>
    </location>
</feature>